<gene>
    <name evidence="1" type="ORF">HNQ61_001560</name>
</gene>
<name>A0A841GWD4_9BACT</name>
<evidence type="ECO:0000313" key="2">
    <source>
        <dbReference type="Proteomes" id="UP000582837"/>
    </source>
</evidence>
<dbReference type="InterPro" id="IPR036938">
    <property type="entry name" value="PAP2/HPO_sf"/>
</dbReference>
<dbReference type="Gene3D" id="1.10.606.10">
    <property type="entry name" value="Vanadium-containing Chloroperoxidase, domain 2"/>
    <property type="match status" value="1"/>
</dbReference>
<dbReference type="InterPro" id="IPR052559">
    <property type="entry name" value="V-haloperoxidase"/>
</dbReference>
<dbReference type="EMBL" id="JACHIA010000003">
    <property type="protein sequence ID" value="MBB6069943.1"/>
    <property type="molecule type" value="Genomic_DNA"/>
</dbReference>
<dbReference type="AlphaFoldDB" id="A0A841GWD4"/>
<dbReference type="GO" id="GO:0004601">
    <property type="term" value="F:peroxidase activity"/>
    <property type="evidence" value="ECO:0007669"/>
    <property type="project" value="InterPro"/>
</dbReference>
<sequence>MAKAATLTDNFNDNANDPAKWLTNGFAVGSATGLREVNRRLEIKPRPSDTGLYSYTSTVTYDLTDSEARVQLIEVLDAPGAATGLRAQLTDGLTFVSILVTGGQLEAGQTVSGTSTRLEHVPYDPAEHRWVRLRERAGITYWEFSRDGVDFEVLHQRANPITLTAVQLVIGSAVTIPVASAGFAALDNFNVQETGVSRRVQERRLAARDTRVKAAQVAAERKHADQFNNNDEVNYPATPLAGNYSKSLRHDDLGDPDPASYATLLRALESRDPSDFEEIILGPAGMPKKLTNPQAGFAFDIEGPDAQEFTIPPAPRFDSVVTAHEMGELYWMATARDVPFIQYSSNAIIADSVASLNTEFPQFGGTVPVTAGTSTTVGNVFRGIYPGEQVGPYVSQFLLKGNVDQRKPAGQGRNAVDGFISYGARTIDQRLFNATPGKNYLFEDFETWLNAQDGQDFRGDDTFETTKRFIHTLRAGATLVHFDQVVDAYWNAAWILMSEPTGNQSTFVDGTTGRPQIDSEFPYNRGNPYMPPTGITPSRTQVGFATFGPTHLLQAVPEVLGRALRAVWWQKWGVHRRLRPEEYGGRVDNMINDRRSYPIDPSIITSLETGGLGEYYPNGTYLLPQAYPEGAPTHPAYGAGHATGSGAMITILKAFFDDLKEIENPVQASVDGLTLVPYTRPQTEPVMTVGGELNKLAGNIAIFRNAAGVHWRSDYTESLLLGEKVAIALLQEMTLGFNEDDAFFELTRLDGIRIRIFDGEVVPAL</sequence>
<accession>A0A841GWD4</accession>
<dbReference type="PANTHER" id="PTHR34599">
    <property type="entry name" value="PEROXIDASE-RELATED"/>
    <property type="match status" value="1"/>
</dbReference>
<dbReference type="CDD" id="cd03398">
    <property type="entry name" value="PAP2_haloperoxidase"/>
    <property type="match status" value="1"/>
</dbReference>
<organism evidence="1 2">
    <name type="scientific">Longimicrobium terrae</name>
    <dbReference type="NCBI Taxonomy" id="1639882"/>
    <lineage>
        <taxon>Bacteria</taxon>
        <taxon>Pseudomonadati</taxon>
        <taxon>Gemmatimonadota</taxon>
        <taxon>Longimicrobiia</taxon>
        <taxon>Longimicrobiales</taxon>
        <taxon>Longimicrobiaceae</taxon>
        <taxon>Longimicrobium</taxon>
    </lineage>
</organism>
<comment type="caution">
    <text evidence="1">The sequence shown here is derived from an EMBL/GenBank/DDBJ whole genome shotgun (WGS) entry which is preliminary data.</text>
</comment>
<evidence type="ECO:0000313" key="1">
    <source>
        <dbReference type="EMBL" id="MBB6069943.1"/>
    </source>
</evidence>
<dbReference type="InterPro" id="IPR016119">
    <property type="entry name" value="Br/Cl_peroxidase_C"/>
</dbReference>
<proteinExistence type="predicted"/>
<dbReference type="Proteomes" id="UP000582837">
    <property type="component" value="Unassembled WGS sequence"/>
</dbReference>
<reference evidence="1 2" key="1">
    <citation type="submission" date="2020-08" db="EMBL/GenBank/DDBJ databases">
        <title>Genomic Encyclopedia of Type Strains, Phase IV (KMG-IV): sequencing the most valuable type-strain genomes for metagenomic binning, comparative biology and taxonomic classification.</title>
        <authorList>
            <person name="Goeker M."/>
        </authorList>
    </citation>
    <scope>NUCLEOTIDE SEQUENCE [LARGE SCALE GENOMIC DNA]</scope>
    <source>
        <strain evidence="1 2">DSM 29007</strain>
    </source>
</reference>
<dbReference type="SUPFAM" id="SSF48317">
    <property type="entry name" value="Acid phosphatase/Vanadium-dependent haloperoxidase"/>
    <property type="match status" value="1"/>
</dbReference>
<evidence type="ECO:0008006" key="3">
    <source>
        <dbReference type="Google" id="ProtNLM"/>
    </source>
</evidence>
<keyword evidence="2" id="KW-1185">Reference proteome</keyword>
<protein>
    <recommendedName>
        <fullName evidence="3">Vanadium-dependent haloperoxidase</fullName>
    </recommendedName>
</protein>
<dbReference type="RefSeq" id="WP_205762160.1">
    <property type="nucleotide sequence ID" value="NZ_JABDTL010000002.1"/>
</dbReference>
<dbReference type="PANTHER" id="PTHR34599:SF1">
    <property type="entry name" value="PHOSPHATIDIC ACID PHOSPHATASE TYPE 2_HALOPEROXIDASE DOMAIN-CONTAINING PROTEIN"/>
    <property type="match status" value="1"/>
</dbReference>